<feature type="domain" description="Low molecular weight protein antigen 6 PH" evidence="2">
    <location>
        <begin position="65"/>
        <end position="113"/>
    </location>
</feature>
<keyword evidence="1" id="KW-0812">Transmembrane</keyword>
<dbReference type="Proteomes" id="UP000199258">
    <property type="component" value="Unassembled WGS sequence"/>
</dbReference>
<dbReference type="STRING" id="335973.SAMN04488693_101142"/>
<name>A0A1G8C3C4_9MICC</name>
<dbReference type="AlphaFoldDB" id="A0A1G8C3C4"/>
<dbReference type="EMBL" id="FNDT01000001">
    <property type="protein sequence ID" value="SDH39987.1"/>
    <property type="molecule type" value="Genomic_DNA"/>
</dbReference>
<dbReference type="RefSeq" id="WP_026545998.1">
    <property type="nucleotide sequence ID" value="NZ_FNDT01000001.1"/>
</dbReference>
<accession>A0A1G8C3C4</accession>
<keyword evidence="4" id="KW-1185">Reference proteome</keyword>
<keyword evidence="1" id="KW-1133">Transmembrane helix</keyword>
<dbReference type="Pfam" id="PF10756">
    <property type="entry name" value="bPH_6"/>
    <property type="match status" value="1"/>
</dbReference>
<organism evidence="3 4">
    <name type="scientific">Arthrobacter subterraneus</name>
    <dbReference type="NCBI Taxonomy" id="335973"/>
    <lineage>
        <taxon>Bacteria</taxon>
        <taxon>Bacillati</taxon>
        <taxon>Actinomycetota</taxon>
        <taxon>Actinomycetes</taxon>
        <taxon>Micrococcales</taxon>
        <taxon>Micrococcaceae</taxon>
        <taxon>Arthrobacter</taxon>
    </lineage>
</organism>
<feature type="transmembrane region" description="Helical" evidence="1">
    <location>
        <begin position="44"/>
        <end position="63"/>
    </location>
</feature>
<evidence type="ECO:0000256" key="1">
    <source>
        <dbReference type="SAM" id="Phobius"/>
    </source>
</evidence>
<sequence>MNTPSGPDQFTVFRPRSGRWILGVAAAIVVVGLVASVVTSGPQALATAAPLLAVAAIAWWLFWYPAVVVGPVGVELRNPVLTIDVPWGGLIQVDTKYALKLVTPGGSYTAWAAPAPGVRGTHAGKPENMQNLPGTSYGAGGSVRPGDLSNTDSGLAALLVRSEWERRIDNGLIDVDATDSVRVERRINWRPLGVVAGLLLLSVLTFALQ</sequence>
<dbReference type="OrthoDB" id="5148800at2"/>
<evidence type="ECO:0000313" key="4">
    <source>
        <dbReference type="Proteomes" id="UP000199258"/>
    </source>
</evidence>
<evidence type="ECO:0000313" key="3">
    <source>
        <dbReference type="EMBL" id="SDH39987.1"/>
    </source>
</evidence>
<evidence type="ECO:0000259" key="2">
    <source>
        <dbReference type="Pfam" id="PF10756"/>
    </source>
</evidence>
<keyword evidence="1" id="KW-0472">Membrane</keyword>
<feature type="transmembrane region" description="Helical" evidence="1">
    <location>
        <begin position="189"/>
        <end position="208"/>
    </location>
</feature>
<reference evidence="3 4" key="1">
    <citation type="submission" date="2016-10" db="EMBL/GenBank/DDBJ databases">
        <authorList>
            <person name="de Groot N.N."/>
        </authorList>
    </citation>
    <scope>NUCLEOTIDE SEQUENCE [LARGE SCALE GENOMIC DNA]</scope>
    <source>
        <strain evidence="3 4">NP_1H</strain>
    </source>
</reference>
<dbReference type="InterPro" id="IPR019692">
    <property type="entry name" value="CFP-6_PH"/>
</dbReference>
<proteinExistence type="predicted"/>
<gene>
    <name evidence="3" type="ORF">SAMN04488693_101142</name>
</gene>
<feature type="transmembrane region" description="Helical" evidence="1">
    <location>
        <begin position="20"/>
        <end position="38"/>
    </location>
</feature>
<protein>
    <submittedName>
        <fullName evidence="3">PH domain-containing protein</fullName>
    </submittedName>
</protein>